<evidence type="ECO:0000313" key="2">
    <source>
        <dbReference type="EMBL" id="KAJ8453280.1"/>
    </source>
</evidence>
<comment type="caution">
    <text evidence="2">The sequence shown here is derived from an EMBL/GenBank/DDBJ whole genome shotgun (WGS) entry which is preliminary data.</text>
</comment>
<dbReference type="Proteomes" id="UP001153076">
    <property type="component" value="Unassembled WGS sequence"/>
</dbReference>
<protein>
    <submittedName>
        <fullName evidence="2">Uncharacterized protein</fullName>
    </submittedName>
</protein>
<dbReference type="EMBL" id="JAKOGI010000001">
    <property type="protein sequence ID" value="KAJ8453280.1"/>
    <property type="molecule type" value="Genomic_DNA"/>
</dbReference>
<accession>A0A9Q1L265</accession>
<sequence length="156" mass="17643">MVSVAVLYVSSFSCFGCVFKLVGLWDVRFSVGKSIVVHYKDRMVHINDVDLDRYQGVDLYSDVRSLASQSGFVFPKVAGFQWHPPNKENQRWPLECDGDWLRLSSYWEGNKHKCIPIYLIELKKASSIQLTVASIDRGKDNAGVSQPETELSLGLL</sequence>
<keyword evidence="3" id="KW-1185">Reference proteome</keyword>
<keyword evidence="1" id="KW-0812">Transmembrane</keyword>
<reference evidence="2" key="1">
    <citation type="submission" date="2022-04" db="EMBL/GenBank/DDBJ databases">
        <title>Carnegiea gigantea Genome sequencing and assembly v2.</title>
        <authorList>
            <person name="Copetti D."/>
            <person name="Sanderson M.J."/>
            <person name="Burquez A."/>
            <person name="Wojciechowski M.F."/>
        </authorList>
    </citation>
    <scope>NUCLEOTIDE SEQUENCE</scope>
    <source>
        <strain evidence="2">SGP5-SGP5p</strain>
        <tissue evidence="2">Aerial part</tissue>
    </source>
</reference>
<dbReference type="AlphaFoldDB" id="A0A9Q1L265"/>
<evidence type="ECO:0000313" key="3">
    <source>
        <dbReference type="Proteomes" id="UP001153076"/>
    </source>
</evidence>
<organism evidence="2 3">
    <name type="scientific">Carnegiea gigantea</name>
    <dbReference type="NCBI Taxonomy" id="171969"/>
    <lineage>
        <taxon>Eukaryota</taxon>
        <taxon>Viridiplantae</taxon>
        <taxon>Streptophyta</taxon>
        <taxon>Embryophyta</taxon>
        <taxon>Tracheophyta</taxon>
        <taxon>Spermatophyta</taxon>
        <taxon>Magnoliopsida</taxon>
        <taxon>eudicotyledons</taxon>
        <taxon>Gunneridae</taxon>
        <taxon>Pentapetalae</taxon>
        <taxon>Caryophyllales</taxon>
        <taxon>Cactineae</taxon>
        <taxon>Cactaceae</taxon>
        <taxon>Cactoideae</taxon>
        <taxon>Echinocereeae</taxon>
        <taxon>Carnegiea</taxon>
    </lineage>
</organism>
<feature type="transmembrane region" description="Helical" evidence="1">
    <location>
        <begin position="6"/>
        <end position="25"/>
    </location>
</feature>
<keyword evidence="1" id="KW-1133">Transmembrane helix</keyword>
<evidence type="ECO:0000256" key="1">
    <source>
        <dbReference type="SAM" id="Phobius"/>
    </source>
</evidence>
<proteinExistence type="predicted"/>
<keyword evidence="1" id="KW-0472">Membrane</keyword>
<dbReference type="OrthoDB" id="1830040at2759"/>
<name>A0A9Q1L265_9CARY</name>
<gene>
    <name evidence="2" type="ORF">Cgig2_008164</name>
</gene>